<keyword evidence="4" id="KW-1185">Reference proteome</keyword>
<evidence type="ECO:0000313" key="3">
    <source>
        <dbReference type="EMBL" id="MBD3844592.1"/>
    </source>
</evidence>
<dbReference type="RefSeq" id="WP_191123274.1">
    <property type="nucleotide sequence ID" value="NZ_JAOAOR010000001.1"/>
</dbReference>
<feature type="domain" description="TY-Chap N-terminal" evidence="2">
    <location>
        <begin position="31"/>
        <end position="145"/>
    </location>
</feature>
<dbReference type="EMBL" id="JACXWY010000001">
    <property type="protein sequence ID" value="MBD3844592.1"/>
    <property type="molecule type" value="Genomic_DNA"/>
</dbReference>
<dbReference type="Pfam" id="PF22552">
    <property type="entry name" value="TY-Chap3"/>
    <property type="match status" value="1"/>
</dbReference>
<evidence type="ECO:0000259" key="2">
    <source>
        <dbReference type="Pfam" id="PF22552"/>
    </source>
</evidence>
<dbReference type="Proteomes" id="UP000619295">
    <property type="component" value="Unassembled WGS sequence"/>
</dbReference>
<feature type="region of interest" description="Disordered" evidence="1">
    <location>
        <begin position="148"/>
        <end position="170"/>
    </location>
</feature>
<organism evidence="3 4">
    <name type="scientific">Bosea spartocytisi</name>
    <dbReference type="NCBI Taxonomy" id="2773451"/>
    <lineage>
        <taxon>Bacteria</taxon>
        <taxon>Pseudomonadati</taxon>
        <taxon>Pseudomonadota</taxon>
        <taxon>Alphaproteobacteria</taxon>
        <taxon>Hyphomicrobiales</taxon>
        <taxon>Boseaceae</taxon>
        <taxon>Bosea</taxon>
    </lineage>
</organism>
<dbReference type="InterPro" id="IPR054344">
    <property type="entry name" value="TY-Chap_N"/>
</dbReference>
<name>A0A927E5K8_9HYPH</name>
<evidence type="ECO:0000256" key="1">
    <source>
        <dbReference type="SAM" id="MobiDB-lite"/>
    </source>
</evidence>
<reference evidence="3" key="1">
    <citation type="submission" date="2020-09" db="EMBL/GenBank/DDBJ databases">
        <title>Bosea spartocytisi sp. nov. a root nodule endophyte of Spartocytisus supranubius in the high mountain ecosystem fo the Teide National Park (Canary Islands, Spain).</title>
        <authorList>
            <person name="Pulido-Suarez L."/>
            <person name="Peix A."/>
            <person name="Igual J.M."/>
            <person name="Socas-Perez N."/>
            <person name="Velazquez E."/>
            <person name="Flores-Felix J.D."/>
            <person name="Leon-Barrios M."/>
        </authorList>
    </citation>
    <scope>NUCLEOTIDE SEQUENCE</scope>
    <source>
        <strain evidence="3">SSUT16</strain>
    </source>
</reference>
<evidence type="ECO:0000313" key="4">
    <source>
        <dbReference type="Proteomes" id="UP000619295"/>
    </source>
</evidence>
<sequence length="170" mass="18637">MASAFFASAVDGRESDHLAAFLSTYHCEIVGRLGQIHANPNRKARYIILADTSQPEHYVQCLFIEDDARMLCEVASGFFLTKPEENRIRIVSPQGLSALERLGFSGDATKGNFQAFVSTATAADFSAVADLMLTALYRGYEKRQPPRLEIDAPLGPGGRVMREQCPPPVS</sequence>
<dbReference type="AlphaFoldDB" id="A0A927E5K8"/>
<comment type="caution">
    <text evidence="3">The sequence shown here is derived from an EMBL/GenBank/DDBJ whole genome shotgun (WGS) entry which is preliminary data.</text>
</comment>
<protein>
    <recommendedName>
        <fullName evidence="2">TY-Chap N-terminal domain-containing protein</fullName>
    </recommendedName>
</protein>
<accession>A0A927E5K8</accession>
<gene>
    <name evidence="3" type="ORF">IED13_02685</name>
</gene>
<proteinExistence type="predicted"/>